<dbReference type="Proteomes" id="UP000075809">
    <property type="component" value="Unassembled WGS sequence"/>
</dbReference>
<dbReference type="EMBL" id="KQ982080">
    <property type="protein sequence ID" value="KYQ60405.1"/>
    <property type="molecule type" value="Genomic_DNA"/>
</dbReference>
<feature type="region of interest" description="Disordered" evidence="1">
    <location>
        <begin position="108"/>
        <end position="135"/>
    </location>
</feature>
<feature type="region of interest" description="Disordered" evidence="1">
    <location>
        <begin position="1"/>
        <end position="34"/>
    </location>
</feature>
<organism evidence="2 3">
    <name type="scientific">Mycetomoellerius zeteki</name>
    <dbReference type="NCBI Taxonomy" id="64791"/>
    <lineage>
        <taxon>Eukaryota</taxon>
        <taxon>Metazoa</taxon>
        <taxon>Ecdysozoa</taxon>
        <taxon>Arthropoda</taxon>
        <taxon>Hexapoda</taxon>
        <taxon>Insecta</taxon>
        <taxon>Pterygota</taxon>
        <taxon>Neoptera</taxon>
        <taxon>Endopterygota</taxon>
        <taxon>Hymenoptera</taxon>
        <taxon>Apocrita</taxon>
        <taxon>Aculeata</taxon>
        <taxon>Formicoidea</taxon>
        <taxon>Formicidae</taxon>
        <taxon>Myrmicinae</taxon>
        <taxon>Mycetomoellerius</taxon>
    </lineage>
</organism>
<name>A0A151XJC9_9HYME</name>
<evidence type="ECO:0000313" key="3">
    <source>
        <dbReference type="Proteomes" id="UP000075809"/>
    </source>
</evidence>
<reference evidence="2 3" key="1">
    <citation type="submission" date="2015-09" db="EMBL/GenBank/DDBJ databases">
        <title>Trachymyrmex zeteki WGS genome.</title>
        <authorList>
            <person name="Nygaard S."/>
            <person name="Hu H."/>
            <person name="Boomsma J."/>
            <person name="Zhang G."/>
        </authorList>
    </citation>
    <scope>NUCLEOTIDE SEQUENCE [LARGE SCALE GENOMIC DNA]</scope>
    <source>
        <strain evidence="2">Tzet28-1</strain>
        <tissue evidence="2">Whole body</tissue>
    </source>
</reference>
<evidence type="ECO:0000313" key="2">
    <source>
        <dbReference type="EMBL" id="KYQ60405.1"/>
    </source>
</evidence>
<accession>A0A151XJC9</accession>
<protein>
    <submittedName>
        <fullName evidence="2">Uncharacterized protein</fullName>
    </submittedName>
</protein>
<evidence type="ECO:0000256" key="1">
    <source>
        <dbReference type="SAM" id="MobiDB-lite"/>
    </source>
</evidence>
<keyword evidence="3" id="KW-1185">Reference proteome</keyword>
<proteinExistence type="predicted"/>
<gene>
    <name evidence="2" type="ORF">ALC60_00813</name>
</gene>
<sequence length="227" mass="24912">MSEREGQGGTAGAQEEKGVNRASTQVEKRTSESMSYGTTRATRVVFVYPFDSAGGSFRRVATEVPAACNSESYLRFYCLLHYSAFFDRSYDELRVAYIHCLRASSGSLNEPGGTHDEDDSNDQASERQPTCADPGRESRAYVYIQSPAIMRPGGCKSFFLNQDGMVCVTCLPDDPTIRRGMKGRDGGKGALVHERLGRKVNAVTAGPFEIPKRQGVRRNACEKKSAL</sequence>
<dbReference type="AlphaFoldDB" id="A0A151XJC9"/>